<gene>
    <name evidence="2" type="ORF">HINF_LOCUS75704</name>
    <name evidence="1" type="ORF">HINF_LOCUS9049</name>
</gene>
<comment type="caution">
    <text evidence="1">The sequence shown here is derived from an EMBL/GenBank/DDBJ whole genome shotgun (WGS) entry which is preliminary data.</text>
</comment>
<proteinExistence type="predicted"/>
<evidence type="ECO:0000313" key="2">
    <source>
        <dbReference type="EMBL" id="CAL6109985.1"/>
    </source>
</evidence>
<sequence>MRAPQQCALNGTVHHEPLNSRQVRVQKHTTLAARTFSCCSCLTQLSREFCEPKDNYDSAFSFQRHRNSASLFCCWAPVLSFLCVADYLPTALREKLDEEQVFRVMISRTECDF</sequence>
<protein>
    <submittedName>
        <fullName evidence="2">Hypothetical_protein</fullName>
    </submittedName>
</protein>
<dbReference type="EMBL" id="CATOUU010000222">
    <property type="protein sequence ID" value="CAI9921404.1"/>
    <property type="molecule type" value="Genomic_DNA"/>
</dbReference>
<dbReference type="Proteomes" id="UP001642409">
    <property type="component" value="Unassembled WGS sequence"/>
</dbReference>
<keyword evidence="3" id="KW-1185">Reference proteome</keyword>
<evidence type="ECO:0000313" key="3">
    <source>
        <dbReference type="Proteomes" id="UP001642409"/>
    </source>
</evidence>
<dbReference type="AlphaFoldDB" id="A0AA86NLM3"/>
<dbReference type="EMBL" id="CAXDID020000679">
    <property type="protein sequence ID" value="CAL6109985.1"/>
    <property type="molecule type" value="Genomic_DNA"/>
</dbReference>
<accession>A0AA86NLM3</accession>
<reference evidence="1" key="1">
    <citation type="submission" date="2023-06" db="EMBL/GenBank/DDBJ databases">
        <authorList>
            <person name="Kurt Z."/>
        </authorList>
    </citation>
    <scope>NUCLEOTIDE SEQUENCE</scope>
</reference>
<reference evidence="2 3" key="2">
    <citation type="submission" date="2024-07" db="EMBL/GenBank/DDBJ databases">
        <authorList>
            <person name="Akdeniz Z."/>
        </authorList>
    </citation>
    <scope>NUCLEOTIDE SEQUENCE [LARGE SCALE GENOMIC DNA]</scope>
</reference>
<name>A0AA86NLM3_9EUKA</name>
<organism evidence="1">
    <name type="scientific">Hexamita inflata</name>
    <dbReference type="NCBI Taxonomy" id="28002"/>
    <lineage>
        <taxon>Eukaryota</taxon>
        <taxon>Metamonada</taxon>
        <taxon>Diplomonadida</taxon>
        <taxon>Hexamitidae</taxon>
        <taxon>Hexamitinae</taxon>
        <taxon>Hexamita</taxon>
    </lineage>
</organism>
<evidence type="ECO:0000313" key="1">
    <source>
        <dbReference type="EMBL" id="CAI9921404.1"/>
    </source>
</evidence>